<gene>
    <name evidence="2" type="ORF">NDI79_20085</name>
</gene>
<sequence length="262" mass="29148">MPNESAAADALIRLGLTEYEAKCFVALTRVGQGTAKDISRLSEVPRSRVYDTVERLHQRGMVDVQQSEPRQYRAVSAGDALERLRQDYEDGIEAAEDAFETIEVAERKNDRGMWAISNSDHVGDRMKTLLDDATEHVHFLLADKTALQDGVTDRLTAACDRGATVVVEVPSEPVRGRVQEAVPDARVEISEGLRETHRVVEKWPGQLMMVDHRAVLATGVEKSDLPGITKETAVWSNGHNHGFAAWVRELLHDRIDESARAE</sequence>
<dbReference type="PANTHER" id="PTHR34293:SF1">
    <property type="entry name" value="HTH-TYPE TRANSCRIPTIONAL REGULATOR TRMBL2"/>
    <property type="match status" value="1"/>
</dbReference>
<evidence type="ECO:0000259" key="1">
    <source>
        <dbReference type="Pfam" id="PF01978"/>
    </source>
</evidence>
<name>A0ABU2G6R6_9EURY</name>
<dbReference type="PANTHER" id="PTHR34293">
    <property type="entry name" value="HTH-TYPE TRANSCRIPTIONAL REGULATOR TRMBL2"/>
    <property type="match status" value="1"/>
</dbReference>
<dbReference type="RefSeq" id="WP_310930485.1">
    <property type="nucleotide sequence ID" value="NZ_JAMQOQ010000006.1"/>
</dbReference>
<evidence type="ECO:0000313" key="2">
    <source>
        <dbReference type="EMBL" id="MDS0296476.1"/>
    </source>
</evidence>
<keyword evidence="3" id="KW-1185">Reference proteome</keyword>
<dbReference type="InterPro" id="IPR002831">
    <property type="entry name" value="Tscrpt_reg_TrmB_N"/>
</dbReference>
<reference evidence="2 3" key="1">
    <citation type="submission" date="2022-06" db="EMBL/GenBank/DDBJ databases">
        <title>Halogeometricum sp. a new haloarchaeum isolate from saline soil.</title>
        <authorList>
            <person name="Strakova D."/>
            <person name="Galisteo C."/>
            <person name="Sanchez-Porro C."/>
            <person name="Ventosa A."/>
        </authorList>
    </citation>
    <scope>NUCLEOTIDE SEQUENCE [LARGE SCALE GENOMIC DNA]</scope>
    <source>
        <strain evidence="3">S3BR25-2</strain>
    </source>
</reference>
<comment type="caution">
    <text evidence="2">The sequence shown here is derived from an EMBL/GenBank/DDBJ whole genome shotgun (WGS) entry which is preliminary data.</text>
</comment>
<dbReference type="SUPFAM" id="SSF46785">
    <property type="entry name" value="Winged helix' DNA-binding domain"/>
    <property type="match status" value="1"/>
</dbReference>
<accession>A0ABU2G6R6</accession>
<feature type="domain" description="Transcription regulator TrmB N-terminal" evidence="1">
    <location>
        <begin position="13"/>
        <end position="76"/>
    </location>
</feature>
<dbReference type="InterPro" id="IPR036388">
    <property type="entry name" value="WH-like_DNA-bd_sf"/>
</dbReference>
<dbReference type="InterPro" id="IPR051797">
    <property type="entry name" value="TrmB-like"/>
</dbReference>
<evidence type="ECO:0000313" key="3">
    <source>
        <dbReference type="Proteomes" id="UP001254813"/>
    </source>
</evidence>
<dbReference type="InterPro" id="IPR036390">
    <property type="entry name" value="WH_DNA-bd_sf"/>
</dbReference>
<dbReference type="Gene3D" id="1.10.10.10">
    <property type="entry name" value="Winged helix-like DNA-binding domain superfamily/Winged helix DNA-binding domain"/>
    <property type="match status" value="1"/>
</dbReference>
<dbReference type="Pfam" id="PF01978">
    <property type="entry name" value="TrmB"/>
    <property type="match status" value="1"/>
</dbReference>
<protein>
    <submittedName>
        <fullName evidence="2">TrmB family transcriptional regulator</fullName>
    </submittedName>
</protein>
<organism evidence="2 3">
    <name type="scientific">Halogeometricum luteum</name>
    <dbReference type="NCBI Taxonomy" id="2950537"/>
    <lineage>
        <taxon>Archaea</taxon>
        <taxon>Methanobacteriati</taxon>
        <taxon>Methanobacteriota</taxon>
        <taxon>Stenosarchaea group</taxon>
        <taxon>Halobacteria</taxon>
        <taxon>Halobacteriales</taxon>
        <taxon>Haloferacaceae</taxon>
        <taxon>Halogeometricum</taxon>
    </lineage>
</organism>
<dbReference type="Proteomes" id="UP001254813">
    <property type="component" value="Unassembled WGS sequence"/>
</dbReference>
<dbReference type="EMBL" id="JAMQOQ010000006">
    <property type="protein sequence ID" value="MDS0296476.1"/>
    <property type="molecule type" value="Genomic_DNA"/>
</dbReference>
<proteinExistence type="predicted"/>